<dbReference type="EMBL" id="CP089275">
    <property type="protein sequence ID" value="USP75658.1"/>
    <property type="molecule type" value="Genomic_DNA"/>
</dbReference>
<sequence length="385" mass="43267">METNTSSSGPIRPNDEFRPNSEVQLSNSESLISQRQRRASLLISQHYEPLITEILSEELLKYTHSTAIDPTDVVRHKRDCALIIASASPIFTAAVTGNLVARMLTDPYLQNEYAALSAQAHHQPSIYAHFLTDKFGIAPTPTQYLTISNTITSYLSADQPSPHAWAIDNVTSPPVTLQSSSTGHRKYLQTRSSTRSSQRINTLSRFCAAARTRFVQTPAALHDTPFTFPPAECGYSYDSHTRIAQHRARRGSNYIMNLVEDTCAYLHQCGTFTQLFVMHPFIIFLLFRARQAVMAEILCSGLLQVWVDGGGGFNAWPAGRSVSSATRVRREDWRGFERCVVRGSEIVETLRAQKQRAEEWWRALDSEEVCVEEMEEDDDAEDGDM</sequence>
<gene>
    <name evidence="2" type="ORF">yc1106_02932</name>
</gene>
<name>A0A9Q8Z7E5_CURCL</name>
<evidence type="ECO:0000256" key="1">
    <source>
        <dbReference type="SAM" id="MobiDB-lite"/>
    </source>
</evidence>
<dbReference type="VEuPathDB" id="FungiDB:yc1106_02932"/>
<dbReference type="Proteomes" id="UP001056012">
    <property type="component" value="Chromosome 2"/>
</dbReference>
<reference evidence="2" key="1">
    <citation type="submission" date="2021-12" db="EMBL/GenBank/DDBJ databases">
        <title>Curvularia clavata genome.</title>
        <authorList>
            <person name="Cao Y."/>
        </authorList>
    </citation>
    <scope>NUCLEOTIDE SEQUENCE</scope>
    <source>
        <strain evidence="2">Yc1106</strain>
    </source>
</reference>
<dbReference type="AlphaFoldDB" id="A0A9Q8Z7E5"/>
<evidence type="ECO:0000313" key="2">
    <source>
        <dbReference type="EMBL" id="USP75658.1"/>
    </source>
</evidence>
<dbReference type="OrthoDB" id="3440338at2759"/>
<proteinExistence type="predicted"/>
<feature type="region of interest" description="Disordered" evidence="1">
    <location>
        <begin position="176"/>
        <end position="196"/>
    </location>
</feature>
<feature type="region of interest" description="Disordered" evidence="1">
    <location>
        <begin position="1"/>
        <end position="29"/>
    </location>
</feature>
<accession>A0A9Q8Z7E5</accession>
<protein>
    <submittedName>
        <fullName evidence="2">Uncharacterized protein</fullName>
    </submittedName>
</protein>
<keyword evidence="3" id="KW-1185">Reference proteome</keyword>
<organism evidence="2 3">
    <name type="scientific">Curvularia clavata</name>
    <dbReference type="NCBI Taxonomy" id="95742"/>
    <lineage>
        <taxon>Eukaryota</taxon>
        <taxon>Fungi</taxon>
        <taxon>Dikarya</taxon>
        <taxon>Ascomycota</taxon>
        <taxon>Pezizomycotina</taxon>
        <taxon>Dothideomycetes</taxon>
        <taxon>Pleosporomycetidae</taxon>
        <taxon>Pleosporales</taxon>
        <taxon>Pleosporineae</taxon>
        <taxon>Pleosporaceae</taxon>
        <taxon>Curvularia</taxon>
    </lineage>
</organism>
<evidence type="ECO:0000313" key="3">
    <source>
        <dbReference type="Proteomes" id="UP001056012"/>
    </source>
</evidence>